<keyword evidence="1" id="KW-0808">Transferase</keyword>
<dbReference type="InterPro" id="IPR036563">
    <property type="entry name" value="MoaE_sf"/>
</dbReference>
<organism evidence="1">
    <name type="scientific">hydrothermal vent metagenome</name>
    <dbReference type="NCBI Taxonomy" id="652676"/>
    <lineage>
        <taxon>unclassified sequences</taxon>
        <taxon>metagenomes</taxon>
        <taxon>ecological metagenomes</taxon>
    </lineage>
</organism>
<dbReference type="GO" id="GO:0006777">
    <property type="term" value="P:Mo-molybdopterin cofactor biosynthetic process"/>
    <property type="evidence" value="ECO:0007669"/>
    <property type="project" value="InterPro"/>
</dbReference>
<proteinExistence type="predicted"/>
<dbReference type="EMBL" id="UOFY01000014">
    <property type="protein sequence ID" value="VAX07220.1"/>
    <property type="molecule type" value="Genomic_DNA"/>
</dbReference>
<dbReference type="InterPro" id="IPR003448">
    <property type="entry name" value="Mopterin_biosynth_MoaE"/>
</dbReference>
<gene>
    <name evidence="1" type="ORF">MNBD_GAMMA25-1623</name>
</gene>
<dbReference type="Gene3D" id="3.90.1170.40">
    <property type="entry name" value="Molybdopterin biosynthesis MoaE subunit"/>
    <property type="match status" value="1"/>
</dbReference>
<dbReference type="AlphaFoldDB" id="A0A3B1BA68"/>
<dbReference type="EC" id="2.8.1.12" evidence="1"/>
<dbReference type="CDD" id="cd00756">
    <property type="entry name" value="MoaE"/>
    <property type="match status" value="1"/>
</dbReference>
<dbReference type="SUPFAM" id="SSF54690">
    <property type="entry name" value="Molybdopterin synthase subunit MoaE"/>
    <property type="match status" value="1"/>
</dbReference>
<accession>A0A3B1BA68</accession>
<dbReference type="Pfam" id="PF02391">
    <property type="entry name" value="MoaE"/>
    <property type="match status" value="1"/>
</dbReference>
<sequence>MKVEILETDFEPFTEVSRYQTAMQAEGKFGAAAVFVGSMRDLNEGDTVEQMWLEHYPGMTEKYLEKISHEAIERWGLLDSLILHRVGQIRPADAIVLVAVWSAHRAAAFEASRWLMEELKSRAPFWKKEALDNGNRWVAKNTPG</sequence>
<protein>
    <submittedName>
        <fullName evidence="1">Molybdopterin synthase catalytic subunit MoaE</fullName>
        <ecNumber evidence="1">2.8.1.12</ecNumber>
    </submittedName>
</protein>
<reference evidence="1" key="1">
    <citation type="submission" date="2018-06" db="EMBL/GenBank/DDBJ databases">
        <authorList>
            <person name="Zhirakovskaya E."/>
        </authorList>
    </citation>
    <scope>NUCLEOTIDE SEQUENCE</scope>
</reference>
<name>A0A3B1BA68_9ZZZZ</name>
<dbReference type="GO" id="GO:0030366">
    <property type="term" value="F:molybdopterin synthase activity"/>
    <property type="evidence" value="ECO:0007669"/>
    <property type="project" value="UniProtKB-EC"/>
</dbReference>
<dbReference type="PANTHER" id="PTHR23404">
    <property type="entry name" value="MOLYBDOPTERIN SYNTHASE RELATED"/>
    <property type="match status" value="1"/>
</dbReference>
<evidence type="ECO:0000313" key="1">
    <source>
        <dbReference type="EMBL" id="VAX07220.1"/>
    </source>
</evidence>